<dbReference type="AlphaFoldDB" id="A0A1E4TRH3"/>
<evidence type="ECO:0008006" key="8">
    <source>
        <dbReference type="Google" id="ProtNLM"/>
    </source>
</evidence>
<evidence type="ECO:0000256" key="5">
    <source>
        <dbReference type="SAM" id="Phobius"/>
    </source>
</evidence>
<feature type="transmembrane region" description="Helical" evidence="5">
    <location>
        <begin position="306"/>
        <end position="324"/>
    </location>
</feature>
<feature type="compositionally biased region" description="Acidic residues" evidence="4">
    <location>
        <begin position="91"/>
        <end position="100"/>
    </location>
</feature>
<dbReference type="OrthoDB" id="4097053at2759"/>
<feature type="compositionally biased region" description="Basic and acidic residues" evidence="4">
    <location>
        <begin position="52"/>
        <end position="72"/>
    </location>
</feature>
<dbReference type="PANTHER" id="PTHR28263:SF1">
    <property type="entry name" value="GOLGI TO ER TRAFFIC PROTEIN 2"/>
    <property type="match status" value="1"/>
</dbReference>
<evidence type="ECO:0000256" key="3">
    <source>
        <dbReference type="ARBA" id="ARBA00023136"/>
    </source>
</evidence>
<protein>
    <recommendedName>
        <fullName evidence="8">Golgi to ER traffic protein 2</fullName>
    </recommendedName>
</protein>
<evidence type="ECO:0000256" key="2">
    <source>
        <dbReference type="ARBA" id="ARBA00022989"/>
    </source>
</evidence>
<feature type="region of interest" description="Disordered" evidence="4">
    <location>
        <begin position="19"/>
        <end position="103"/>
    </location>
</feature>
<dbReference type="GO" id="GO:0006890">
    <property type="term" value="P:retrograde vesicle-mediated transport, Golgi to endoplasmic reticulum"/>
    <property type="evidence" value="ECO:0007669"/>
    <property type="project" value="TreeGrafter"/>
</dbReference>
<gene>
    <name evidence="6" type="ORF">PACTADRAFT_35145</name>
</gene>
<keyword evidence="2 5" id="KW-1133">Transmembrane helix</keyword>
<feature type="transmembrane region" description="Helical" evidence="5">
    <location>
        <begin position="244"/>
        <end position="263"/>
    </location>
</feature>
<proteinExistence type="predicted"/>
<reference evidence="7" key="1">
    <citation type="submission" date="2016-05" db="EMBL/GenBank/DDBJ databases">
        <title>Comparative genomics of biotechnologically important yeasts.</title>
        <authorList>
            <consortium name="DOE Joint Genome Institute"/>
            <person name="Riley R."/>
            <person name="Haridas S."/>
            <person name="Wolfe K.H."/>
            <person name="Lopes M.R."/>
            <person name="Hittinger C.T."/>
            <person name="Goker M."/>
            <person name="Salamov A."/>
            <person name="Wisecaver J."/>
            <person name="Long T.M."/>
            <person name="Aerts A.L."/>
            <person name="Barry K."/>
            <person name="Choi C."/>
            <person name="Clum A."/>
            <person name="Coughlan A.Y."/>
            <person name="Deshpande S."/>
            <person name="Douglass A.P."/>
            <person name="Hanson S.J."/>
            <person name="Klenk H.-P."/>
            <person name="Labutti K."/>
            <person name="Lapidus A."/>
            <person name="Lindquist E."/>
            <person name="Lipzen A."/>
            <person name="Meier-Kolthoff J.P."/>
            <person name="Ohm R.A."/>
            <person name="Otillar R.P."/>
            <person name="Pangilinan J."/>
            <person name="Peng Y."/>
            <person name="Rokas A."/>
            <person name="Rosa C.A."/>
            <person name="Scheuner C."/>
            <person name="Sibirny A.A."/>
            <person name="Slot J.C."/>
            <person name="Stielow J.B."/>
            <person name="Sun H."/>
            <person name="Kurtzman C.P."/>
            <person name="Blackwell M."/>
            <person name="Grigoriev I.V."/>
            <person name="Jeffries T.W."/>
        </authorList>
    </citation>
    <scope>NUCLEOTIDE SEQUENCE [LARGE SCALE GENOMIC DNA]</scope>
    <source>
        <strain evidence="7">NRRL Y-2460</strain>
    </source>
</reference>
<keyword evidence="3 5" id="KW-0472">Membrane</keyword>
<sequence length="325" mass="37535">MSELSEAEKRKILRERRAAKLAKGGGTDRLNKITGINGPAFSNKTTSFEENENQRVEEIDSKDDNQNKDKVAEINTGSVVGNVGKDANYLENEDDPENSDITELGMGAGLHQQQQQQQQQQQLDIDKLLQEMFMNSSAANHQHHHQDNDGDPLLNDPLFSKFLSTLKGDENEQQQQQQEQLSAEEIKKRQALQQKLLLNFKKFKYRFLIVRFLIIVSLLFYSFFNENLYESSLIFNYSNQKSNFYIYFLTLELGFAIFYMIFIDNNEKNNIDSIIVKTLNLIGGFIPQKYKKLLLLLAKYQEMINFFLNDLSIVILFFGISSVLI</sequence>
<dbReference type="STRING" id="669874.A0A1E4TRH3"/>
<name>A0A1E4TRH3_PACTA</name>
<evidence type="ECO:0000256" key="4">
    <source>
        <dbReference type="SAM" id="MobiDB-lite"/>
    </source>
</evidence>
<feature type="transmembrane region" description="Helical" evidence="5">
    <location>
        <begin position="205"/>
        <end position="224"/>
    </location>
</feature>
<dbReference type="InterPro" id="IPR028143">
    <property type="entry name" value="Get2/sif1"/>
</dbReference>
<accession>A0A1E4TRH3</accession>
<keyword evidence="1 5" id="KW-0812">Transmembrane</keyword>
<dbReference type="Pfam" id="PF08690">
    <property type="entry name" value="GET2"/>
    <property type="match status" value="1"/>
</dbReference>
<dbReference type="Proteomes" id="UP000094236">
    <property type="component" value="Unassembled WGS sequence"/>
</dbReference>
<keyword evidence="7" id="KW-1185">Reference proteome</keyword>
<evidence type="ECO:0000313" key="6">
    <source>
        <dbReference type="EMBL" id="ODV94340.1"/>
    </source>
</evidence>
<evidence type="ECO:0000313" key="7">
    <source>
        <dbReference type="Proteomes" id="UP000094236"/>
    </source>
</evidence>
<dbReference type="EMBL" id="KV454016">
    <property type="protein sequence ID" value="ODV94340.1"/>
    <property type="molecule type" value="Genomic_DNA"/>
</dbReference>
<dbReference type="PANTHER" id="PTHR28263">
    <property type="entry name" value="GOLGI TO ER TRAFFIC PROTEIN 2"/>
    <property type="match status" value="1"/>
</dbReference>
<organism evidence="6 7">
    <name type="scientific">Pachysolen tannophilus NRRL Y-2460</name>
    <dbReference type="NCBI Taxonomy" id="669874"/>
    <lineage>
        <taxon>Eukaryota</taxon>
        <taxon>Fungi</taxon>
        <taxon>Dikarya</taxon>
        <taxon>Ascomycota</taxon>
        <taxon>Saccharomycotina</taxon>
        <taxon>Pichiomycetes</taxon>
        <taxon>Pachysolenaceae</taxon>
        <taxon>Pachysolen</taxon>
    </lineage>
</organism>
<evidence type="ECO:0000256" key="1">
    <source>
        <dbReference type="ARBA" id="ARBA00022692"/>
    </source>
</evidence>